<evidence type="ECO:0000256" key="1">
    <source>
        <dbReference type="SAM" id="MobiDB-lite"/>
    </source>
</evidence>
<dbReference type="AlphaFoldDB" id="A0ABD2PWI8"/>
<organism evidence="2 3">
    <name type="scientific">Cichlidogyrus casuarinus</name>
    <dbReference type="NCBI Taxonomy" id="1844966"/>
    <lineage>
        <taxon>Eukaryota</taxon>
        <taxon>Metazoa</taxon>
        <taxon>Spiralia</taxon>
        <taxon>Lophotrochozoa</taxon>
        <taxon>Platyhelminthes</taxon>
        <taxon>Monogenea</taxon>
        <taxon>Monopisthocotylea</taxon>
        <taxon>Dactylogyridea</taxon>
        <taxon>Ancyrocephalidae</taxon>
        <taxon>Cichlidogyrus</taxon>
    </lineage>
</organism>
<name>A0ABD2PWI8_9PLAT</name>
<comment type="caution">
    <text evidence="2">The sequence shown here is derived from an EMBL/GenBank/DDBJ whole genome shotgun (WGS) entry which is preliminary data.</text>
</comment>
<proteinExistence type="predicted"/>
<feature type="compositionally biased region" description="Polar residues" evidence="1">
    <location>
        <begin position="245"/>
        <end position="262"/>
    </location>
</feature>
<keyword evidence="3" id="KW-1185">Reference proteome</keyword>
<reference evidence="2 3" key="1">
    <citation type="submission" date="2024-11" db="EMBL/GenBank/DDBJ databases">
        <title>Adaptive evolution of stress response genes in parasites aligns with host niche diversity.</title>
        <authorList>
            <person name="Hahn C."/>
            <person name="Resl P."/>
        </authorList>
    </citation>
    <scope>NUCLEOTIDE SEQUENCE [LARGE SCALE GENOMIC DNA]</scope>
    <source>
        <strain evidence="2">EGGRZ-B1_66</strain>
        <tissue evidence="2">Body</tissue>
    </source>
</reference>
<sequence length="480" mass="52491">MYLCVRLDPRALCGPISVEDKNMRVGLASLFDLSDQALSLGMPPLNEDDEKLVPLLTSKCSQQTNGVQRWVVSVLRASNLAQLNLLAAAFERSARRATNGGRGVPAFIVGLKIQLCCRGGPDHATMIQGGTQVNYSPFSRCSTCLSPCHLACLVDSRNGQFLSRAKRKPRGRSKLVFEPDVAGHFSLTSSLSSQIHSRLDASGAAFLICDPCKVHAGFSEFTETQTLVDAAQDEEENVSDVENIPDSSDSESVSLNRALSPSASPPAIKVPAQADQKVNLLKAISLAALKEKASPKTETPSRRKPGRPAKSEKLETPEPSPARRTTDKVSRKRKMSPKEVEPEHVISLREDPRQALILLHDLIALPAAKPLKGCGISRSIKAEEESADEEGEKPKLLVNDLNDLVFMADKNILPEGPLQIIPQLKLLLSRWSKENRPGSRLHGCVMELREQLDKKLQIYGYDEVKTASPYKKTRKSALPS</sequence>
<feature type="region of interest" description="Disordered" evidence="1">
    <location>
        <begin position="232"/>
        <end position="268"/>
    </location>
</feature>
<dbReference type="EMBL" id="JBJKFK010002007">
    <property type="protein sequence ID" value="KAL3311806.1"/>
    <property type="molecule type" value="Genomic_DNA"/>
</dbReference>
<accession>A0ABD2PWI8</accession>
<feature type="region of interest" description="Disordered" evidence="1">
    <location>
        <begin position="291"/>
        <end position="344"/>
    </location>
</feature>
<evidence type="ECO:0000313" key="3">
    <source>
        <dbReference type="Proteomes" id="UP001626550"/>
    </source>
</evidence>
<gene>
    <name evidence="2" type="ORF">Ciccas_009612</name>
</gene>
<feature type="compositionally biased region" description="Basic and acidic residues" evidence="1">
    <location>
        <begin position="291"/>
        <end position="301"/>
    </location>
</feature>
<evidence type="ECO:0000313" key="2">
    <source>
        <dbReference type="EMBL" id="KAL3311806.1"/>
    </source>
</evidence>
<protein>
    <submittedName>
        <fullName evidence="2">Uncharacterized protein</fullName>
    </submittedName>
</protein>
<dbReference type="Proteomes" id="UP001626550">
    <property type="component" value="Unassembled WGS sequence"/>
</dbReference>